<feature type="region of interest" description="Disordered" evidence="1">
    <location>
        <begin position="118"/>
        <end position="138"/>
    </location>
</feature>
<evidence type="ECO:0000313" key="2">
    <source>
        <dbReference type="EMBL" id="MXO81824.1"/>
    </source>
</evidence>
<dbReference type="InterPro" id="IPR047975">
    <property type="entry name" value="Heme_bind_FMP"/>
</dbReference>
<dbReference type="Proteomes" id="UP000460290">
    <property type="component" value="Unassembled WGS sequence"/>
</dbReference>
<dbReference type="EMBL" id="WTYZ01000001">
    <property type="protein sequence ID" value="MXO81824.1"/>
    <property type="molecule type" value="Genomic_DNA"/>
</dbReference>
<dbReference type="OrthoDB" id="118689at2"/>
<protein>
    <submittedName>
        <fullName evidence="2">Uncharacterized protein</fullName>
    </submittedName>
</protein>
<dbReference type="RefSeq" id="WP_160612187.1">
    <property type="nucleotide sequence ID" value="NZ_JAUFQM010000001.1"/>
</dbReference>
<organism evidence="2 3">
    <name type="scientific">Pontixanthobacter aestiaquae</name>
    <dbReference type="NCBI Taxonomy" id="1509367"/>
    <lineage>
        <taxon>Bacteria</taxon>
        <taxon>Pseudomonadati</taxon>
        <taxon>Pseudomonadota</taxon>
        <taxon>Alphaproteobacteria</taxon>
        <taxon>Sphingomonadales</taxon>
        <taxon>Erythrobacteraceae</taxon>
        <taxon>Pontixanthobacter</taxon>
    </lineage>
</organism>
<dbReference type="NCBIfam" id="NF040572">
    <property type="entry name" value="heme_bind_FMP"/>
    <property type="match status" value="1"/>
</dbReference>
<comment type="caution">
    <text evidence="2">The sequence shown here is derived from an EMBL/GenBank/DDBJ whole genome shotgun (WGS) entry which is preliminary data.</text>
</comment>
<keyword evidence="3" id="KW-1185">Reference proteome</keyword>
<reference evidence="2 3" key="1">
    <citation type="submission" date="2019-12" db="EMBL/GenBank/DDBJ databases">
        <title>Genomic-based taxomic classification of the family Erythrobacteraceae.</title>
        <authorList>
            <person name="Xu L."/>
        </authorList>
    </citation>
    <scope>NUCLEOTIDE SEQUENCE [LARGE SCALE GENOMIC DNA]</scope>
    <source>
        <strain evidence="2 3">KCTC 42006</strain>
    </source>
</reference>
<name>A0A844Z2V8_9SPHN</name>
<evidence type="ECO:0000313" key="3">
    <source>
        <dbReference type="Proteomes" id="UP000460290"/>
    </source>
</evidence>
<evidence type="ECO:0000256" key="1">
    <source>
        <dbReference type="SAM" id="MobiDB-lite"/>
    </source>
</evidence>
<gene>
    <name evidence="2" type="ORF">GRI35_00370</name>
</gene>
<accession>A0A844Z2V8</accession>
<dbReference type="AlphaFoldDB" id="A0A844Z2V8"/>
<sequence length="338" mass="37052">MDISASQLKKLSGGGRTIETAERGDELLGALQLLPGVWKNTPNLPGRGWNMIALPFQTRPDSPLDYRLLLNQYNETLVFDLVAKGVPNRGLDRLGVQADQTLVALDYEQVVDQIAVEDFPPSDPATRGPTSAPGNTIHHEPGLWLNMLDQKTDGFDIARLSTVPHGDVALALGKSEPARDGAPEIPDVSGLPLKAPPDLDHPYLAPYKHFHDNPFKGVFDPVHPTELLKEANQGVDIVRTTTLPVDTQALTGGIANIPFIVKQANASSMKSTFWIQELAEKDAQGHPKLRLQYLQVAMLDFDPRTSGLPGRIVWPHVSINTMEKVEEPSPERVETLTE</sequence>
<proteinExistence type="predicted"/>